<dbReference type="SUPFAM" id="SSF52540">
    <property type="entry name" value="P-loop containing nucleoside triphosphate hydrolases"/>
    <property type="match status" value="1"/>
</dbReference>
<dbReference type="GO" id="GO:0003677">
    <property type="term" value="F:DNA binding"/>
    <property type="evidence" value="ECO:0007669"/>
    <property type="project" value="InterPro"/>
</dbReference>
<dbReference type="InterPro" id="IPR027785">
    <property type="entry name" value="UvrD-like_helicase_C"/>
</dbReference>
<keyword evidence="4 5" id="KW-0067">ATP-binding</keyword>
<dbReference type="RefSeq" id="WP_065902627.1">
    <property type="nucleotide sequence ID" value="NZ_CP014912.1"/>
</dbReference>
<organism evidence="7 8">
    <name type="scientific">Secundilactobacillus paracollinoides</name>
    <dbReference type="NCBI Taxonomy" id="240427"/>
    <lineage>
        <taxon>Bacteria</taxon>
        <taxon>Bacillati</taxon>
        <taxon>Bacillota</taxon>
        <taxon>Bacilli</taxon>
        <taxon>Lactobacillales</taxon>
        <taxon>Lactobacillaceae</taxon>
        <taxon>Secundilactobacillus</taxon>
    </lineage>
</organism>
<dbReference type="GO" id="GO:0005524">
    <property type="term" value="F:ATP binding"/>
    <property type="evidence" value="ECO:0007669"/>
    <property type="project" value="UniProtKB-UniRule"/>
</dbReference>
<dbReference type="GO" id="GO:0000725">
    <property type="term" value="P:recombinational repair"/>
    <property type="evidence" value="ECO:0007669"/>
    <property type="project" value="TreeGrafter"/>
</dbReference>
<feature type="binding site" evidence="5">
    <location>
        <begin position="229"/>
        <end position="236"/>
    </location>
    <ligand>
        <name>ATP</name>
        <dbReference type="ChEBI" id="CHEBI:30616"/>
    </ligand>
</feature>
<dbReference type="PROSITE" id="PS51198">
    <property type="entry name" value="UVRD_HELICASE_ATP_BIND"/>
    <property type="match status" value="1"/>
</dbReference>
<evidence type="ECO:0000256" key="4">
    <source>
        <dbReference type="ARBA" id="ARBA00022840"/>
    </source>
</evidence>
<name>A0A1B2IZ53_9LACO</name>
<dbReference type="EMBL" id="CP014924">
    <property type="protein sequence ID" value="ANZ67335.1"/>
    <property type="molecule type" value="Genomic_DNA"/>
</dbReference>
<dbReference type="GO" id="GO:0016787">
    <property type="term" value="F:hydrolase activity"/>
    <property type="evidence" value="ECO:0007669"/>
    <property type="project" value="UniProtKB-UniRule"/>
</dbReference>
<proteinExistence type="predicted"/>
<keyword evidence="8" id="KW-1185">Reference proteome</keyword>
<dbReference type="Pfam" id="PF13538">
    <property type="entry name" value="UvrD_C_2"/>
    <property type="match status" value="1"/>
</dbReference>
<evidence type="ECO:0000256" key="3">
    <source>
        <dbReference type="ARBA" id="ARBA00022806"/>
    </source>
</evidence>
<dbReference type="InterPro" id="IPR027417">
    <property type="entry name" value="P-loop_NTPase"/>
</dbReference>
<evidence type="ECO:0000313" key="7">
    <source>
        <dbReference type="EMBL" id="ANZ67335.1"/>
    </source>
</evidence>
<dbReference type="InterPro" id="IPR014016">
    <property type="entry name" value="UvrD-like_ATP-bd"/>
</dbReference>
<evidence type="ECO:0000256" key="1">
    <source>
        <dbReference type="ARBA" id="ARBA00022741"/>
    </source>
</evidence>
<keyword evidence="1 5" id="KW-0547">Nucleotide-binding</keyword>
<dbReference type="InterPro" id="IPR000212">
    <property type="entry name" value="DNA_helicase_UvrD/REP"/>
</dbReference>
<accession>A0A1B2IZ53</accession>
<feature type="domain" description="UvrD-like helicase ATP-binding" evidence="6">
    <location>
        <begin position="208"/>
        <end position="547"/>
    </location>
</feature>
<dbReference type="PANTHER" id="PTHR11070">
    <property type="entry name" value="UVRD / RECB / PCRA DNA HELICASE FAMILY MEMBER"/>
    <property type="match status" value="1"/>
</dbReference>
<dbReference type="GO" id="GO:0043138">
    <property type="term" value="F:3'-5' DNA helicase activity"/>
    <property type="evidence" value="ECO:0007669"/>
    <property type="project" value="TreeGrafter"/>
</dbReference>
<dbReference type="STRING" id="240427.AYR62_08990"/>
<keyword evidence="2 5" id="KW-0378">Hydrolase</keyword>
<sequence>MASIFASEQAHLTKVYHQLEDMRDTLNAQLTANKTQGFATKEQLDQELTLNFDTDIKTMETYADIEAINREIDIVNHNHDISTGQLSKVTTLLTQPYFAKVDLKFSADEQPESYYIGTVGVDDDAGEPLVLDWRSPIAATYYQQDNGPTSYEANGQIIQTVLTGRRQFDIDHDNLRAYFDTTITIEDPLLRDALSAHNNATMTAITATIQKTQNAIVRAPNDPVMLVNGIAGSGKTSVMLQRVAYLLYQHRETLSPEDIYFFTPSLTFQHYISAVLPNLGETNPISLTWDQFIEDIPDLPSTLAKSETTSRNQLDQLIANLDQVTLTPSDVSPVTLLGNTALNTADILAIDQQFNHLPMGQQRLKAVQDVIALRCQDFLRTLATDKQTQDTVLSLSPTQQEHYFGHHVDPQTDDQVHQLTLQYLQQRASTKSQNAKAYQWLNFEALGKRLLHINHLTVAAWLLLKIFLTGYGNQRAKLVLIDEVQDYSEVQLMVLRHFFSKARFIMLGDENQAITSDKANFDALRSIFNTPQHPVVTYDLTTSYRSTAEITALFSQLADNAAVIQPTSVQDNGTAPAITVTQNSQDTMTQLQNQLTSFTALPGLTAVITNTAQTATALAASLQAFSPTLITSDKPLPTTGLVVLPLDLAKGLEFGNVILPDATTAEYPATSLARHRLYTAISRATHHVALIAQDTLTPLLGMQG</sequence>
<dbReference type="Pfam" id="PF00580">
    <property type="entry name" value="UvrD-helicase"/>
    <property type="match status" value="2"/>
</dbReference>
<reference evidence="7 8" key="1">
    <citation type="submission" date="2016-03" db="EMBL/GenBank/DDBJ databases">
        <title>Pediococcus and Lactobacillus from brewery environment - whole genome sequencing and assembly.</title>
        <authorList>
            <person name="Behr J."/>
            <person name="Geissler A.J."/>
            <person name="Vogel R.F."/>
        </authorList>
    </citation>
    <scope>NUCLEOTIDE SEQUENCE [LARGE SCALE GENOMIC DNA]</scope>
    <source>
        <strain evidence="7 8">TMW 1.1995</strain>
    </source>
</reference>
<keyword evidence="3 5" id="KW-0347">Helicase</keyword>
<evidence type="ECO:0000256" key="5">
    <source>
        <dbReference type="PROSITE-ProRule" id="PRU00560"/>
    </source>
</evidence>
<dbReference type="PANTHER" id="PTHR11070:SF17">
    <property type="entry name" value="DNA HELICASE IV"/>
    <property type="match status" value="1"/>
</dbReference>
<evidence type="ECO:0000259" key="6">
    <source>
        <dbReference type="PROSITE" id="PS51198"/>
    </source>
</evidence>
<evidence type="ECO:0000256" key="2">
    <source>
        <dbReference type="ARBA" id="ARBA00022801"/>
    </source>
</evidence>
<gene>
    <name evidence="7" type="ORF">AYR63_09375</name>
</gene>
<dbReference type="Proteomes" id="UP000093267">
    <property type="component" value="Chromosome"/>
</dbReference>
<dbReference type="GO" id="GO:0005829">
    <property type="term" value="C:cytosol"/>
    <property type="evidence" value="ECO:0007669"/>
    <property type="project" value="TreeGrafter"/>
</dbReference>
<dbReference type="OrthoDB" id="9787585at2"/>
<evidence type="ECO:0000313" key="8">
    <source>
        <dbReference type="Proteomes" id="UP000093267"/>
    </source>
</evidence>
<dbReference type="AlphaFoldDB" id="A0A1B2IZ53"/>
<protein>
    <recommendedName>
        <fullName evidence="6">UvrD-like helicase ATP-binding domain-containing protein</fullName>
    </recommendedName>
</protein>
<dbReference type="Gene3D" id="3.40.50.300">
    <property type="entry name" value="P-loop containing nucleotide triphosphate hydrolases"/>
    <property type="match status" value="2"/>
</dbReference>